<proteinExistence type="predicted"/>
<protein>
    <submittedName>
        <fullName evidence="1">Uncharacterized protein</fullName>
    </submittedName>
</protein>
<accession>A0AAD7CNP3</accession>
<organism evidence="1 2">
    <name type="scientific">Mycena rosella</name>
    <name type="common">Pink bonnet</name>
    <name type="synonym">Agaricus rosellus</name>
    <dbReference type="NCBI Taxonomy" id="1033263"/>
    <lineage>
        <taxon>Eukaryota</taxon>
        <taxon>Fungi</taxon>
        <taxon>Dikarya</taxon>
        <taxon>Basidiomycota</taxon>
        <taxon>Agaricomycotina</taxon>
        <taxon>Agaricomycetes</taxon>
        <taxon>Agaricomycetidae</taxon>
        <taxon>Agaricales</taxon>
        <taxon>Marasmiineae</taxon>
        <taxon>Mycenaceae</taxon>
        <taxon>Mycena</taxon>
    </lineage>
</organism>
<keyword evidence="2" id="KW-1185">Reference proteome</keyword>
<comment type="caution">
    <text evidence="1">The sequence shown here is derived from an EMBL/GenBank/DDBJ whole genome shotgun (WGS) entry which is preliminary data.</text>
</comment>
<name>A0AAD7CNP3_MYCRO</name>
<dbReference type="AlphaFoldDB" id="A0AAD7CNP3"/>
<reference evidence="1" key="1">
    <citation type="submission" date="2023-03" db="EMBL/GenBank/DDBJ databases">
        <title>Massive genome expansion in bonnet fungi (Mycena s.s.) driven by repeated elements and novel gene families across ecological guilds.</title>
        <authorList>
            <consortium name="Lawrence Berkeley National Laboratory"/>
            <person name="Harder C.B."/>
            <person name="Miyauchi S."/>
            <person name="Viragh M."/>
            <person name="Kuo A."/>
            <person name="Thoen E."/>
            <person name="Andreopoulos B."/>
            <person name="Lu D."/>
            <person name="Skrede I."/>
            <person name="Drula E."/>
            <person name="Henrissat B."/>
            <person name="Morin E."/>
            <person name="Kohler A."/>
            <person name="Barry K."/>
            <person name="LaButti K."/>
            <person name="Morin E."/>
            <person name="Salamov A."/>
            <person name="Lipzen A."/>
            <person name="Mereny Z."/>
            <person name="Hegedus B."/>
            <person name="Baldrian P."/>
            <person name="Stursova M."/>
            <person name="Weitz H."/>
            <person name="Taylor A."/>
            <person name="Grigoriev I.V."/>
            <person name="Nagy L.G."/>
            <person name="Martin F."/>
            <person name="Kauserud H."/>
        </authorList>
    </citation>
    <scope>NUCLEOTIDE SEQUENCE</scope>
    <source>
        <strain evidence="1">CBHHK067</strain>
    </source>
</reference>
<dbReference type="EMBL" id="JARKIE010000317">
    <property type="protein sequence ID" value="KAJ7654845.1"/>
    <property type="molecule type" value="Genomic_DNA"/>
</dbReference>
<dbReference type="Proteomes" id="UP001221757">
    <property type="component" value="Unassembled WGS sequence"/>
</dbReference>
<evidence type="ECO:0000313" key="2">
    <source>
        <dbReference type="Proteomes" id="UP001221757"/>
    </source>
</evidence>
<sequence length="825" mass="90581">MLGVAVALQASASTTRQPTAPQEIVSAAIQKTLISCLPLLLHCKLGALAGTPAVLVAQTSFQANSPGMIICTLCGHYYISHDVTVSEAPAPHSIVSPAPLMAMVPARAAPVSSWGLPQTTAGSTDSRRRERAVHHRAFGPTTGISFARGLHNPFAPSGGGQVQTRKGQPHINHTVAAPAETVSISFAIYPIPLLHPPQEVDSALFDLCPYLYPNQAEFRIEGNGSALFGKLATFNLLFTLEVPADAGPFYQELHQRLVDHMDNNNLHFAPGSLPLMPNTHPIDSPPWHMQRFEELPWALQKAGNTPTKGGFARRFVPADISWHQFTSESLPKAAKPFLSPILAQSLVYFIGALLRAPAVSEYALQQMVPAFSSSTAPLFILDSPKLPLTVMEDDDSDPDFLQALALSHLDAVAVSNTQAGGSGVGHSSSSGIRRRSQEPEQFLLRILAYQSLLWRQSFWPANPADAATLQIPPGPFGLMSPTLSWMIGDGGSDTSSGISLGRGIGCSVMEGLMNVIFADEDIWKRVGDDFIIFNSQMEFLWSLTEILEAWPETVSKLAKVTDNANVDYLTGIYLDKQPNALLNMTQESYNAFGSLVQRHANVQVHLQPSAQRWISIDPGTELRYIFAAHDGQDVCGRLQKVEDLVARLHWVPCSDQSLVDLEEKYKAAFIRYISAPGIVRHPLLPVARLTQAEREITASNPLARALMFLITTTGTLQLPRSETTKIHMVFFAKVEEDERVLDPSNPAWLDSTPLVRIHSCFEQLDIPLLPIKALLDQPIPNDNTMYKDFDLYQYAMWRPFTKFAEFGGLEPGTKSLVIFYVLYVR</sequence>
<evidence type="ECO:0000313" key="1">
    <source>
        <dbReference type="EMBL" id="KAJ7654845.1"/>
    </source>
</evidence>
<gene>
    <name evidence="1" type="ORF">B0H17DRAFT_1146640</name>
</gene>